<organism evidence="1 2">
    <name type="scientific">Eutypa lata (strain UCR-EL1)</name>
    <name type="common">Grapevine dieback disease fungus</name>
    <name type="synonym">Eutypa armeniacae</name>
    <dbReference type="NCBI Taxonomy" id="1287681"/>
    <lineage>
        <taxon>Eukaryota</taxon>
        <taxon>Fungi</taxon>
        <taxon>Dikarya</taxon>
        <taxon>Ascomycota</taxon>
        <taxon>Pezizomycotina</taxon>
        <taxon>Sordariomycetes</taxon>
        <taxon>Xylariomycetidae</taxon>
        <taxon>Xylariales</taxon>
        <taxon>Diatrypaceae</taxon>
        <taxon>Eutypa</taxon>
    </lineage>
</organism>
<dbReference type="OrthoDB" id="5412996at2759"/>
<evidence type="ECO:0000313" key="1">
    <source>
        <dbReference type="EMBL" id="EMR71663.1"/>
    </source>
</evidence>
<name>M7T468_EUTLA</name>
<keyword evidence="1" id="KW-0808">Transferase</keyword>
<dbReference type="eggNOG" id="ENOG502SKQE">
    <property type="taxonomic scope" value="Eukaryota"/>
</dbReference>
<dbReference type="GO" id="GO:0016740">
    <property type="term" value="F:transferase activity"/>
    <property type="evidence" value="ECO:0007669"/>
    <property type="project" value="UniProtKB-KW"/>
</dbReference>
<accession>M7T468</accession>
<keyword evidence="2" id="KW-1185">Reference proteome</keyword>
<evidence type="ECO:0000313" key="2">
    <source>
        <dbReference type="Proteomes" id="UP000012174"/>
    </source>
</evidence>
<gene>
    <name evidence="1" type="ORF">UCREL1_1291</name>
</gene>
<proteinExistence type="predicted"/>
<protein>
    <submittedName>
        <fullName evidence="1">Putative phosphotransferase enzyme family protein</fullName>
    </submittedName>
</protein>
<dbReference type="Proteomes" id="UP000012174">
    <property type="component" value="Unassembled WGS sequence"/>
</dbReference>
<dbReference type="AlphaFoldDB" id="M7T468"/>
<sequence>MLINEVGDIVAFIDWEFAYSAPTQFSLDPPWWLLLDVPETWHTNIDDWAKSYSLRLETWLQAMEKAENDTNISLNDVKLSTYMRESWATGRFWLDYAARKSWAFDTIFWKYLDERFYGERPVGVAKKGLWKTRVDLLSEEERVTMEVFTQRKMEESKKRILVDWDDAQVKEGMSEVLFQD</sequence>
<dbReference type="HOGENOM" id="CLU_028906_1_2_1"/>
<dbReference type="EMBL" id="KB705605">
    <property type="protein sequence ID" value="EMR71663.1"/>
    <property type="molecule type" value="Genomic_DNA"/>
</dbReference>
<reference evidence="2" key="1">
    <citation type="journal article" date="2013" name="Genome Announc.">
        <title>Draft genome sequence of the grapevine dieback fungus Eutypa lata UCR-EL1.</title>
        <authorList>
            <person name="Blanco-Ulate B."/>
            <person name="Rolshausen P.E."/>
            <person name="Cantu D."/>
        </authorList>
    </citation>
    <scope>NUCLEOTIDE SEQUENCE [LARGE SCALE GENOMIC DNA]</scope>
    <source>
        <strain evidence="2">UCR-EL1</strain>
    </source>
</reference>
<dbReference type="OMA" id="ETWHTNI"/>
<dbReference type="KEGG" id="ela:UCREL1_1291"/>